<keyword evidence="1" id="KW-0812">Transmembrane</keyword>
<reference evidence="3 4" key="1">
    <citation type="journal article" date="2012" name="J. Bacteriol.">
        <title>Genome Sequence of n-Alkane-Degrading Hydrocarboniphaga effusa Strain AP103T (ATCC BAA-332T).</title>
        <authorList>
            <person name="Chang H.K."/>
            <person name="Zylstra G.J."/>
            <person name="Chae J.C."/>
        </authorList>
    </citation>
    <scope>NUCLEOTIDE SEQUENCE [LARGE SCALE GENOMIC DNA]</scope>
    <source>
        <strain evidence="3 4">AP103</strain>
    </source>
</reference>
<feature type="domain" description="Fatty acid desaturase" evidence="2">
    <location>
        <begin position="79"/>
        <end position="346"/>
    </location>
</feature>
<dbReference type="Pfam" id="PF00487">
    <property type="entry name" value="FA_desaturase"/>
    <property type="match status" value="1"/>
</dbReference>
<keyword evidence="1" id="KW-0472">Membrane</keyword>
<dbReference type="STRING" id="1172194.WQQ_13810"/>
<dbReference type="PATRIC" id="fig|1172194.4.peg.1328"/>
<keyword evidence="4" id="KW-1185">Reference proteome</keyword>
<dbReference type="Proteomes" id="UP000003704">
    <property type="component" value="Unassembled WGS sequence"/>
</dbReference>
<evidence type="ECO:0000313" key="3">
    <source>
        <dbReference type="EMBL" id="EIT71244.1"/>
    </source>
</evidence>
<comment type="caution">
    <text evidence="3">The sequence shown here is derived from an EMBL/GenBank/DDBJ whole genome shotgun (WGS) entry which is preliminary data.</text>
</comment>
<organism evidence="3 4">
    <name type="scientific">Hydrocarboniphaga effusa AP103</name>
    <dbReference type="NCBI Taxonomy" id="1172194"/>
    <lineage>
        <taxon>Bacteria</taxon>
        <taxon>Pseudomonadati</taxon>
        <taxon>Pseudomonadota</taxon>
        <taxon>Gammaproteobacteria</taxon>
        <taxon>Nevskiales</taxon>
        <taxon>Nevskiaceae</taxon>
        <taxon>Hydrocarboniphaga</taxon>
    </lineage>
</organism>
<gene>
    <name evidence="3" type="ORF">WQQ_13810</name>
</gene>
<dbReference type="InterPro" id="IPR005804">
    <property type="entry name" value="FA_desaturase_dom"/>
</dbReference>
<feature type="transmembrane region" description="Helical" evidence="1">
    <location>
        <begin position="224"/>
        <end position="244"/>
    </location>
</feature>
<keyword evidence="1" id="KW-1133">Transmembrane helix</keyword>
<feature type="transmembrane region" description="Helical" evidence="1">
    <location>
        <begin position="82"/>
        <end position="102"/>
    </location>
</feature>
<dbReference type="InterPro" id="IPR012171">
    <property type="entry name" value="Fatty_acid_desaturase"/>
</dbReference>
<proteinExistence type="predicted"/>
<accession>I7ZH64</accession>
<evidence type="ECO:0000313" key="4">
    <source>
        <dbReference type="Proteomes" id="UP000003704"/>
    </source>
</evidence>
<dbReference type="GO" id="GO:0016020">
    <property type="term" value="C:membrane"/>
    <property type="evidence" value="ECO:0007669"/>
    <property type="project" value="TreeGrafter"/>
</dbReference>
<dbReference type="AlphaFoldDB" id="I7ZH64"/>
<feature type="transmembrane region" description="Helical" evidence="1">
    <location>
        <begin position="53"/>
        <end position="75"/>
    </location>
</feature>
<evidence type="ECO:0000256" key="1">
    <source>
        <dbReference type="SAM" id="Phobius"/>
    </source>
</evidence>
<dbReference type="EMBL" id="AKGD01000001">
    <property type="protein sequence ID" value="EIT71244.1"/>
    <property type="molecule type" value="Genomic_DNA"/>
</dbReference>
<dbReference type="PANTHER" id="PTHR19353">
    <property type="entry name" value="FATTY ACID DESATURASE 2"/>
    <property type="match status" value="1"/>
</dbReference>
<dbReference type="PANTHER" id="PTHR19353:SF19">
    <property type="entry name" value="DELTA(5) FATTY ACID DESATURASE C-RELATED"/>
    <property type="match status" value="1"/>
</dbReference>
<sequence length="380" mass="42788">MLHQELAGMNAPLPPSFTIAATSPDALHFSNRDPAWLRQARGIVGDLYVRSPAIYWTDFLLSIGIAWAATAVYFLAPAWSALQIGAFLVASVLFFRAGTFIHEIVHFPPGQMVWFGRTWNLLQGIPLLMPWVMYRNHVDHHSAKHFGSPDDGEYLPLAASPLRETVKYLAQAPLLPIFTLVRFGILGPLSWFHRGLREWVLTATSAAVSNPYYRKRFPKREQSHLTLVEALCFAYLIALAALIYTRAVSGTQLLMAYALMAWTLSLNWVRNLAAHRYDSRGDRMSHAEQFINSINITGQSWLTVLLFPVGLRYHALHHLFPTMPYHNLGEAHRRLSSALPPDSPYHGTGRDSFFAAVGELLAAARDTRAEDSAMTRWRGR</sequence>
<dbReference type="GO" id="GO:0008610">
    <property type="term" value="P:lipid biosynthetic process"/>
    <property type="evidence" value="ECO:0007669"/>
    <property type="project" value="UniProtKB-ARBA"/>
</dbReference>
<evidence type="ECO:0000259" key="2">
    <source>
        <dbReference type="Pfam" id="PF00487"/>
    </source>
</evidence>
<feature type="transmembrane region" description="Helical" evidence="1">
    <location>
        <begin position="250"/>
        <end position="269"/>
    </location>
</feature>
<dbReference type="GO" id="GO:0016717">
    <property type="term" value="F:oxidoreductase activity, acting on paired donors, with oxidation of a pair of donors resulting in the reduction of molecular oxygen to two molecules of water"/>
    <property type="evidence" value="ECO:0007669"/>
    <property type="project" value="TreeGrafter"/>
</dbReference>
<name>I7ZH64_9GAMM</name>
<protein>
    <submittedName>
        <fullName evidence="3">Fatty acid desaturase</fullName>
    </submittedName>
</protein>